<dbReference type="RefSeq" id="WP_135831555.1">
    <property type="nucleotide sequence ID" value="NZ_BMCK01000001.1"/>
</dbReference>
<dbReference type="Pfam" id="PF08922">
    <property type="entry name" value="DUF1905"/>
    <property type="match status" value="1"/>
</dbReference>
<dbReference type="EMBL" id="CP038462">
    <property type="protein sequence ID" value="QCC76506.1"/>
    <property type="molecule type" value="Genomic_DNA"/>
</dbReference>
<reference evidence="2" key="4">
    <citation type="submission" date="2019-03" db="EMBL/GenBank/DDBJ databases">
        <authorList>
            <person name="Huang Y."/>
        </authorList>
    </citation>
    <scope>NUCLEOTIDE SEQUENCE</scope>
    <source>
        <strain evidence="2">JCM 16608</strain>
    </source>
</reference>
<evidence type="ECO:0000313" key="1">
    <source>
        <dbReference type="EMBL" id="GGD06064.1"/>
    </source>
</evidence>
<name>A0A4P7U929_9ACTN</name>
<dbReference type="Gene3D" id="2.40.30.100">
    <property type="entry name" value="AF2212/PG0164-like"/>
    <property type="match status" value="1"/>
</dbReference>
<dbReference type="OrthoDB" id="9808666at2"/>
<organism evidence="2 3">
    <name type="scientific">Nocardioides daphniae</name>
    <dbReference type="NCBI Taxonomy" id="402297"/>
    <lineage>
        <taxon>Bacteria</taxon>
        <taxon>Bacillati</taxon>
        <taxon>Actinomycetota</taxon>
        <taxon>Actinomycetes</taxon>
        <taxon>Propionibacteriales</taxon>
        <taxon>Nocardioidaceae</taxon>
        <taxon>Nocardioides</taxon>
    </lineage>
</organism>
<evidence type="ECO:0000313" key="4">
    <source>
        <dbReference type="Proteomes" id="UP000630594"/>
    </source>
</evidence>
<reference evidence="1" key="2">
    <citation type="journal article" date="2014" name="Int. J. Syst. Evol. Microbiol.">
        <title>Complete genome of a new Firmicutes species belonging to the dominant human colonic microbiota ('Ruminococcus bicirculans') reveals two chromosomes and a selective capacity to utilize plant glucans.</title>
        <authorList>
            <consortium name="NISC Comparative Sequencing Program"/>
            <person name="Wegmann U."/>
            <person name="Louis P."/>
            <person name="Goesmann A."/>
            <person name="Henrissat B."/>
            <person name="Duncan S.H."/>
            <person name="Flint H.J."/>
        </authorList>
    </citation>
    <scope>NUCLEOTIDE SEQUENCE</scope>
    <source>
        <strain evidence="1">CCM 7403</strain>
    </source>
</reference>
<dbReference type="InterPro" id="IPR037079">
    <property type="entry name" value="AF2212/PG0164-like_sf"/>
</dbReference>
<gene>
    <name evidence="2" type="ORF">E2C04_03440</name>
    <name evidence="1" type="ORF">GCM10007231_00960</name>
</gene>
<dbReference type="Proteomes" id="UP000297025">
    <property type="component" value="Chromosome"/>
</dbReference>
<accession>A0A4P7U929</accession>
<keyword evidence="4" id="KW-1185">Reference proteome</keyword>
<protein>
    <submittedName>
        <fullName evidence="2">DUF1905 domain-containing protein</fullName>
    </submittedName>
</protein>
<reference evidence="4" key="3">
    <citation type="journal article" date="2019" name="Int. J. Syst. Evol. Microbiol.">
        <title>The Global Catalogue of Microorganisms (GCM) 10K type strain sequencing project: providing services to taxonomists for standard genome sequencing and annotation.</title>
        <authorList>
            <consortium name="The Broad Institute Genomics Platform"/>
            <consortium name="The Broad Institute Genome Sequencing Center for Infectious Disease"/>
            <person name="Wu L."/>
            <person name="Ma J."/>
        </authorList>
    </citation>
    <scope>NUCLEOTIDE SEQUENCE [LARGE SCALE GENOMIC DNA]</scope>
    <source>
        <strain evidence="4">CCM 7403</strain>
    </source>
</reference>
<sequence length="95" mass="10687">MEFEFTGELVEWRGPAPYHFVDVPEEVSVDIKAAAQGLEYWGQVPVAARIEGLEFTTGLFPRDGRYLLPVKDAVRKPLGLKLGEVLRVEMSVGRR</sequence>
<evidence type="ECO:0000313" key="3">
    <source>
        <dbReference type="Proteomes" id="UP000297025"/>
    </source>
</evidence>
<proteinExistence type="predicted"/>
<dbReference type="EMBL" id="BMCK01000001">
    <property type="protein sequence ID" value="GGD06064.1"/>
    <property type="molecule type" value="Genomic_DNA"/>
</dbReference>
<evidence type="ECO:0000313" key="2">
    <source>
        <dbReference type="EMBL" id="QCC76506.1"/>
    </source>
</evidence>
<dbReference type="InterPro" id="IPR015018">
    <property type="entry name" value="DUF1905"/>
</dbReference>
<reference evidence="2 3" key="1">
    <citation type="journal article" date="2008" name="Int. J. Syst. Evol. Microbiol.">
        <title>Nocardioides daphniae sp. nov., isolated from Daphnia cucullata (Crustacea: Cladocera).</title>
        <authorList>
            <person name="Toth E.M."/>
            <person name="Keki Z."/>
            <person name="Homonnay Z.G."/>
            <person name="Borsodi A.K."/>
            <person name="Marialigeti K."/>
            <person name="Schumann P."/>
        </authorList>
    </citation>
    <scope>NUCLEOTIDE SEQUENCE [LARGE SCALE GENOMIC DNA]</scope>
    <source>
        <strain evidence="2 3">JCM 16608</strain>
    </source>
</reference>
<dbReference type="AlphaFoldDB" id="A0A4P7U929"/>
<reference evidence="1" key="5">
    <citation type="submission" date="2024-05" db="EMBL/GenBank/DDBJ databases">
        <authorList>
            <person name="Sun Q."/>
            <person name="Sedlacek I."/>
        </authorList>
    </citation>
    <scope>NUCLEOTIDE SEQUENCE</scope>
    <source>
        <strain evidence="1">CCM 7403</strain>
    </source>
</reference>
<dbReference type="KEGG" id="ndp:E2C04_03440"/>
<dbReference type="SUPFAM" id="SSF141694">
    <property type="entry name" value="AF2212/PG0164-like"/>
    <property type="match status" value="1"/>
</dbReference>
<dbReference type="Proteomes" id="UP000630594">
    <property type="component" value="Unassembled WGS sequence"/>
</dbReference>